<keyword evidence="1" id="KW-1133">Transmembrane helix</keyword>
<sequence>MENTDHKGFSELFIKIKDYISTTVELKKLTIIEKVVTGVGSLVSLMVLAIVGLFFLVFLSIGCSIYLCTVLDSSFAGYFIVALFYLIIALIIFFGKGNLIANPLANSLVKSIFSTKKD</sequence>
<evidence type="ECO:0000313" key="2">
    <source>
        <dbReference type="EMBL" id="OAQ38725.1"/>
    </source>
</evidence>
<comment type="caution">
    <text evidence="2">The sequence shown here is derived from an EMBL/GenBank/DDBJ whole genome shotgun (WGS) entry which is preliminary data.</text>
</comment>
<keyword evidence="1" id="KW-0472">Membrane</keyword>
<organism evidence="2 3">
    <name type="scientific">Pedobacter psychrophilus</name>
    <dbReference type="NCBI Taxonomy" id="1826909"/>
    <lineage>
        <taxon>Bacteria</taxon>
        <taxon>Pseudomonadati</taxon>
        <taxon>Bacteroidota</taxon>
        <taxon>Sphingobacteriia</taxon>
        <taxon>Sphingobacteriales</taxon>
        <taxon>Sphingobacteriaceae</taxon>
        <taxon>Pedobacter</taxon>
    </lineage>
</organism>
<dbReference type="Proteomes" id="UP000078459">
    <property type="component" value="Unassembled WGS sequence"/>
</dbReference>
<keyword evidence="3" id="KW-1185">Reference proteome</keyword>
<dbReference type="STRING" id="1826909.A5893_11790"/>
<proteinExistence type="predicted"/>
<gene>
    <name evidence="2" type="ORF">A5893_11790</name>
</gene>
<dbReference type="InterPro" id="IPR009937">
    <property type="entry name" value="Phage_holin_3_6"/>
</dbReference>
<feature type="transmembrane region" description="Helical" evidence="1">
    <location>
        <begin position="42"/>
        <end position="68"/>
    </location>
</feature>
<evidence type="ECO:0008006" key="4">
    <source>
        <dbReference type="Google" id="ProtNLM"/>
    </source>
</evidence>
<reference evidence="2 3" key="2">
    <citation type="submission" date="2016-06" db="EMBL/GenBank/DDBJ databases">
        <title>Pedobacter psychrophilus sp. nov., isolated from Antarctic fragmentary rock.</title>
        <authorList>
            <person name="Svec P."/>
        </authorList>
    </citation>
    <scope>NUCLEOTIDE SEQUENCE [LARGE SCALE GENOMIC DNA]</scope>
    <source>
        <strain evidence="2 3">CCM 8644</strain>
    </source>
</reference>
<name>A0A179DCE8_9SPHI</name>
<protein>
    <recommendedName>
        <fullName evidence="4">Competence protein</fullName>
    </recommendedName>
</protein>
<evidence type="ECO:0000256" key="1">
    <source>
        <dbReference type="SAM" id="Phobius"/>
    </source>
</evidence>
<evidence type="ECO:0000313" key="3">
    <source>
        <dbReference type="Proteomes" id="UP000078459"/>
    </source>
</evidence>
<dbReference type="EMBL" id="LWHJ01000029">
    <property type="protein sequence ID" value="OAQ38725.1"/>
    <property type="molecule type" value="Genomic_DNA"/>
</dbReference>
<dbReference type="AlphaFoldDB" id="A0A179DCE8"/>
<dbReference type="Pfam" id="PF07332">
    <property type="entry name" value="Phage_holin_3_6"/>
    <property type="match status" value="1"/>
</dbReference>
<keyword evidence="1" id="KW-0812">Transmembrane</keyword>
<dbReference type="RefSeq" id="WP_068822877.1">
    <property type="nucleotide sequence ID" value="NZ_LWHJ01000029.1"/>
</dbReference>
<accession>A0A179DCE8</accession>
<reference evidence="2 3" key="1">
    <citation type="submission" date="2016-04" db="EMBL/GenBank/DDBJ databases">
        <authorList>
            <person name="Evans L.H."/>
            <person name="Alamgir A."/>
            <person name="Owens N."/>
            <person name="Weber N.D."/>
            <person name="Virtaneva K."/>
            <person name="Barbian K."/>
            <person name="Babar A."/>
            <person name="Rosenke K."/>
        </authorList>
    </citation>
    <scope>NUCLEOTIDE SEQUENCE [LARGE SCALE GENOMIC DNA]</scope>
    <source>
        <strain evidence="2 3">CCM 8644</strain>
    </source>
</reference>
<feature type="transmembrane region" description="Helical" evidence="1">
    <location>
        <begin position="75"/>
        <end position="94"/>
    </location>
</feature>